<keyword evidence="2" id="KW-1185">Reference proteome</keyword>
<comment type="caution">
    <text evidence="1">The sequence shown here is derived from an EMBL/GenBank/DDBJ whole genome shotgun (WGS) entry which is preliminary data.</text>
</comment>
<name>A0ABR5B057_BACBA</name>
<dbReference type="SUPFAM" id="SSF160104">
    <property type="entry name" value="Acetoacetate decarboxylase-like"/>
    <property type="match status" value="1"/>
</dbReference>
<accession>A0ABR5B057</accession>
<dbReference type="InterPro" id="IPR023375">
    <property type="entry name" value="ADC_dom_sf"/>
</dbReference>
<evidence type="ECO:0000313" key="1">
    <source>
        <dbReference type="EMBL" id="KIL80354.1"/>
    </source>
</evidence>
<dbReference type="InterPro" id="IPR018644">
    <property type="entry name" value="DUF2071"/>
</dbReference>
<dbReference type="EMBL" id="JXLP01000001">
    <property type="protein sequence ID" value="KIL80354.1"/>
    <property type="molecule type" value="Genomic_DNA"/>
</dbReference>
<organism evidence="1 2">
    <name type="scientific">Bacillus badius</name>
    <dbReference type="NCBI Taxonomy" id="1455"/>
    <lineage>
        <taxon>Bacteria</taxon>
        <taxon>Bacillati</taxon>
        <taxon>Bacillota</taxon>
        <taxon>Bacilli</taxon>
        <taxon>Bacillales</taxon>
        <taxon>Bacillaceae</taxon>
        <taxon>Pseudobacillus</taxon>
    </lineage>
</organism>
<reference evidence="1 2" key="1">
    <citation type="submission" date="2015-01" db="EMBL/GenBank/DDBJ databases">
        <title>Genome Assembly of Bacillus badius MTCC 1458.</title>
        <authorList>
            <person name="Verma A."/>
            <person name="Khatri I."/>
            <person name="Mual P."/>
            <person name="Subramanian S."/>
            <person name="Krishnamurthi S."/>
        </authorList>
    </citation>
    <scope>NUCLEOTIDE SEQUENCE [LARGE SCALE GENOMIC DNA]</scope>
    <source>
        <strain evidence="1 2">MTCC 1458</strain>
    </source>
</reference>
<dbReference type="RefSeq" id="WP_041099600.1">
    <property type="nucleotide sequence ID" value="NZ_JARTHD010000022.1"/>
</dbReference>
<evidence type="ECO:0008006" key="3">
    <source>
        <dbReference type="Google" id="ProtNLM"/>
    </source>
</evidence>
<dbReference type="Proteomes" id="UP000031982">
    <property type="component" value="Unassembled WGS sequence"/>
</dbReference>
<dbReference type="Pfam" id="PF09844">
    <property type="entry name" value="DUF2071"/>
    <property type="match status" value="1"/>
</dbReference>
<evidence type="ECO:0000313" key="2">
    <source>
        <dbReference type="Proteomes" id="UP000031982"/>
    </source>
</evidence>
<protein>
    <recommendedName>
        <fullName evidence="3">DUF2071 domain-containing protein</fullName>
    </recommendedName>
</protein>
<sequence length="244" mass="28535">MHRAFLHLQHRPIPLPSSSWLMTQVWSNVLFMHWPIQPEALKGVFPPSLQIDLYDHTAWVGLVPFQVSNMRFHGLPSIPLFRSFLQLNVRTYVTHQGIPGVYFFSLDVNHLPSVVGARLFYLLPFRQSKMAATLNDSCRFQSSYSFGQEEEELDVCYTPLSSPYSADKGTFDYWATERYCIFTSRGNKLYRGDIHHTRWSLQKADATFFRNTMAPFLPANHWNEQPIVHFSKEKKAFFWPLQKI</sequence>
<proteinExistence type="predicted"/>
<dbReference type="PANTHER" id="PTHR39186:SF1">
    <property type="entry name" value="DUF2071 DOMAIN-CONTAINING PROTEIN"/>
    <property type="match status" value="1"/>
</dbReference>
<dbReference type="PANTHER" id="PTHR39186">
    <property type="entry name" value="DUF2071 FAMILY PROTEIN"/>
    <property type="match status" value="1"/>
</dbReference>
<gene>
    <name evidence="1" type="ORF">SD77_0202</name>
</gene>